<accession>R1H1W6</accession>
<feature type="compositionally biased region" description="Polar residues" evidence="1">
    <location>
        <begin position="167"/>
        <end position="187"/>
    </location>
</feature>
<feature type="compositionally biased region" description="Low complexity" evidence="1">
    <location>
        <begin position="132"/>
        <end position="148"/>
    </location>
</feature>
<gene>
    <name evidence="2" type="ORF">H480_44075</name>
</gene>
<evidence type="ECO:0000256" key="1">
    <source>
        <dbReference type="SAM" id="MobiDB-lite"/>
    </source>
</evidence>
<sequence>MDATAHSGTGTPLGVPVVPDVYSSTSVASPLVVTGTGCGGAASSRSKLWSPGWSTAPVVITVSRHAAGMSSLGPSFARCPGSVTTIRAPLPAIRPAIDGGASAVNRGTWTAPIRQIASSVTTRSADLPSRVATRSPGPAPSSASAVASRAEESCRAAKVQSREDRSGSTTVNATASPGCRSHSSSAARTRGRSNRERRSSTRRWMLVIRTSWTYAIPPQCRTVAKMSHRGESPATPA</sequence>
<dbReference type="PATRIC" id="fig|1292037.4.peg.8260"/>
<protein>
    <submittedName>
        <fullName evidence="2">Uncharacterized protein</fullName>
    </submittedName>
</protein>
<name>R1H1W6_9PSEU</name>
<dbReference type="Proteomes" id="UP000014139">
    <property type="component" value="Unassembled WGS sequence"/>
</dbReference>
<dbReference type="EMBL" id="AOUO01000774">
    <property type="protein sequence ID" value="EOD57635.1"/>
    <property type="molecule type" value="Genomic_DNA"/>
</dbReference>
<evidence type="ECO:0000313" key="2">
    <source>
        <dbReference type="EMBL" id="EOD57635.1"/>
    </source>
</evidence>
<proteinExistence type="predicted"/>
<keyword evidence="3" id="KW-1185">Reference proteome</keyword>
<reference evidence="2 3" key="1">
    <citation type="submission" date="2013-02" db="EMBL/GenBank/DDBJ databases">
        <title>Draft genome sequence of Amycolatopsis vancoresmycina strain DSM 44592T.</title>
        <authorList>
            <person name="Kumar S."/>
            <person name="Kaur N."/>
            <person name="Kaur C."/>
            <person name="Raghava G.P.S."/>
            <person name="Mayilraj S."/>
        </authorList>
    </citation>
    <scope>NUCLEOTIDE SEQUENCE [LARGE SCALE GENOMIC DNA]</scope>
    <source>
        <strain evidence="2 3">DSM 44592</strain>
    </source>
</reference>
<feature type="region of interest" description="Disordered" evidence="1">
    <location>
        <begin position="120"/>
        <end position="202"/>
    </location>
</feature>
<feature type="compositionally biased region" description="Basic and acidic residues" evidence="1">
    <location>
        <begin position="149"/>
        <end position="166"/>
    </location>
</feature>
<organism evidence="2 3">
    <name type="scientific">Amycolatopsis vancoresmycina DSM 44592</name>
    <dbReference type="NCBI Taxonomy" id="1292037"/>
    <lineage>
        <taxon>Bacteria</taxon>
        <taxon>Bacillati</taxon>
        <taxon>Actinomycetota</taxon>
        <taxon>Actinomycetes</taxon>
        <taxon>Pseudonocardiales</taxon>
        <taxon>Pseudonocardiaceae</taxon>
        <taxon>Amycolatopsis</taxon>
    </lineage>
</organism>
<evidence type="ECO:0000313" key="3">
    <source>
        <dbReference type="Proteomes" id="UP000014139"/>
    </source>
</evidence>
<comment type="caution">
    <text evidence="2">The sequence shown here is derived from an EMBL/GenBank/DDBJ whole genome shotgun (WGS) entry which is preliminary data.</text>
</comment>
<dbReference type="AlphaFoldDB" id="R1H1W6"/>